<dbReference type="PANTHER" id="PTHR10728:SF39">
    <property type="entry name" value="CYTOSOLIC PHOSPHOLIPASE A2 GAMMA"/>
    <property type="match status" value="1"/>
</dbReference>
<dbReference type="PROSITE" id="PS51210">
    <property type="entry name" value="PLA2C"/>
    <property type="match status" value="1"/>
</dbReference>
<name>A0A9Q0EIF8_9TELE</name>
<gene>
    <name evidence="5" type="ORF">NHX12_026352</name>
</gene>
<dbReference type="Proteomes" id="UP001148018">
    <property type="component" value="Unassembled WGS sequence"/>
</dbReference>
<keyword evidence="2 3" id="KW-0443">Lipid metabolism</keyword>
<evidence type="ECO:0000259" key="4">
    <source>
        <dbReference type="PROSITE" id="PS51210"/>
    </source>
</evidence>
<organism evidence="5 6">
    <name type="scientific">Muraenolepis orangiensis</name>
    <name type="common">Patagonian moray cod</name>
    <dbReference type="NCBI Taxonomy" id="630683"/>
    <lineage>
        <taxon>Eukaryota</taxon>
        <taxon>Metazoa</taxon>
        <taxon>Chordata</taxon>
        <taxon>Craniata</taxon>
        <taxon>Vertebrata</taxon>
        <taxon>Euteleostomi</taxon>
        <taxon>Actinopterygii</taxon>
        <taxon>Neopterygii</taxon>
        <taxon>Teleostei</taxon>
        <taxon>Neoteleostei</taxon>
        <taxon>Acanthomorphata</taxon>
        <taxon>Zeiogadaria</taxon>
        <taxon>Gadariae</taxon>
        <taxon>Gadiformes</taxon>
        <taxon>Muraenolepidoidei</taxon>
        <taxon>Muraenolepididae</taxon>
        <taxon>Muraenolepis</taxon>
    </lineage>
</organism>
<dbReference type="SMART" id="SM00022">
    <property type="entry name" value="PLAc"/>
    <property type="match status" value="1"/>
</dbReference>
<sequence length="482" mass="54736">QYVRRSLSSLSAGETEYIQQRKDVVLGSLDRLNINCTVDSIPRIALMGSGGGQRAAVALLGSLQQMRQDDLLDTLLYLGGVSGSTWAMALLYSDPQWSINMEPVLSILSGSRPGFLKTLSWLQDRAKEDNFSLSEIWGLMTSVLFMNHLNLRHLSEEASQYSTNPYPVYCAIEKQCLTSGTIEAQWFEITPHEAGFTDLGLFVPTPFLGSRFQGGECIEQKSEMDMVQLQGVLSSALANEDTLEHMLPSWMNMTVNAHVAGDHLRVYYILVTLLELFQRDLNVSIALTQLDELRSKIKESLHKTVIVESMSAEDLRKVLQERNLELVHSVETWCQELNDTPFKTFAIWTMREVLPLMIKWEWGTTENFLHRYKDTEVPPCLHSGKMLHLMDAGLLINVPYPSFLGEKRDIDLLIAPEYSAGEMFETLSLARVYAAKVKKPFPVIDPSVLEDKDWPKDFYVFPGEHDQPTIIFMPLFNRRNCK</sequence>
<dbReference type="SUPFAM" id="SSF52151">
    <property type="entry name" value="FabD/lysophospholipase-like"/>
    <property type="match status" value="1"/>
</dbReference>
<dbReference type="InterPro" id="IPR002642">
    <property type="entry name" value="LysoPLipase_cat_dom"/>
</dbReference>
<dbReference type="GO" id="GO:0005544">
    <property type="term" value="F:calcium-dependent phospholipid binding"/>
    <property type="evidence" value="ECO:0007669"/>
    <property type="project" value="TreeGrafter"/>
</dbReference>
<accession>A0A9Q0EIF8</accession>
<dbReference type="Pfam" id="PF01735">
    <property type="entry name" value="PLA2_B"/>
    <property type="match status" value="1"/>
</dbReference>
<evidence type="ECO:0000313" key="6">
    <source>
        <dbReference type="Proteomes" id="UP001148018"/>
    </source>
</evidence>
<dbReference type="GO" id="GO:0005829">
    <property type="term" value="C:cytosol"/>
    <property type="evidence" value="ECO:0007669"/>
    <property type="project" value="TreeGrafter"/>
</dbReference>
<evidence type="ECO:0000256" key="2">
    <source>
        <dbReference type="ARBA" id="ARBA00023098"/>
    </source>
</evidence>
<dbReference type="GO" id="GO:0005654">
    <property type="term" value="C:nucleoplasm"/>
    <property type="evidence" value="ECO:0007669"/>
    <property type="project" value="TreeGrafter"/>
</dbReference>
<dbReference type="GO" id="GO:0005635">
    <property type="term" value="C:nuclear envelope"/>
    <property type="evidence" value="ECO:0007669"/>
    <property type="project" value="TreeGrafter"/>
</dbReference>
<feature type="non-terminal residue" evidence="5">
    <location>
        <position position="482"/>
    </location>
</feature>
<feature type="domain" description="PLA2c" evidence="4">
    <location>
        <begin position="1"/>
        <end position="482"/>
    </location>
</feature>
<dbReference type="InterPro" id="IPR016035">
    <property type="entry name" value="Acyl_Trfase/lysoPLipase"/>
</dbReference>
<dbReference type="Gene3D" id="3.40.1090.10">
    <property type="entry name" value="Cytosolic phospholipase A2 catalytic domain"/>
    <property type="match status" value="1"/>
</dbReference>
<evidence type="ECO:0000256" key="3">
    <source>
        <dbReference type="PROSITE-ProRule" id="PRU00555"/>
    </source>
</evidence>
<keyword evidence="3" id="KW-0442">Lipid degradation</keyword>
<dbReference type="OrthoDB" id="270970at2759"/>
<dbReference type="GO" id="GO:0046475">
    <property type="term" value="P:glycerophospholipid catabolic process"/>
    <property type="evidence" value="ECO:0007669"/>
    <property type="project" value="TreeGrafter"/>
</dbReference>
<dbReference type="PANTHER" id="PTHR10728">
    <property type="entry name" value="CYTOSOLIC PHOSPHOLIPASE A2"/>
    <property type="match status" value="1"/>
</dbReference>
<proteinExistence type="predicted"/>
<keyword evidence="6" id="KW-1185">Reference proteome</keyword>
<dbReference type="GO" id="GO:0005509">
    <property type="term" value="F:calcium ion binding"/>
    <property type="evidence" value="ECO:0007669"/>
    <property type="project" value="TreeGrafter"/>
</dbReference>
<evidence type="ECO:0000256" key="1">
    <source>
        <dbReference type="ARBA" id="ARBA00022801"/>
    </source>
</evidence>
<dbReference type="GO" id="GO:0047498">
    <property type="term" value="F:calcium-dependent phospholipase A2 activity"/>
    <property type="evidence" value="ECO:0007669"/>
    <property type="project" value="TreeGrafter"/>
</dbReference>
<dbReference type="EMBL" id="JANIIK010000042">
    <property type="protein sequence ID" value="KAJ3606833.1"/>
    <property type="molecule type" value="Genomic_DNA"/>
</dbReference>
<evidence type="ECO:0000313" key="5">
    <source>
        <dbReference type="EMBL" id="KAJ3606833.1"/>
    </source>
</evidence>
<protein>
    <recommendedName>
        <fullName evidence="4">PLA2c domain-containing protein</fullName>
    </recommendedName>
</protein>
<comment type="caution">
    <text evidence="5">The sequence shown here is derived from an EMBL/GenBank/DDBJ whole genome shotgun (WGS) entry which is preliminary data.</text>
</comment>
<feature type="non-terminal residue" evidence="5">
    <location>
        <position position="1"/>
    </location>
</feature>
<reference evidence="5" key="1">
    <citation type="submission" date="2022-07" db="EMBL/GenBank/DDBJ databases">
        <title>Chromosome-level genome of Muraenolepis orangiensis.</title>
        <authorList>
            <person name="Kim J."/>
        </authorList>
    </citation>
    <scope>NUCLEOTIDE SEQUENCE</scope>
    <source>
        <strain evidence="5">KU_S4_2022</strain>
        <tissue evidence="5">Muscle</tissue>
    </source>
</reference>
<dbReference type="AlphaFoldDB" id="A0A9Q0EIF8"/>
<keyword evidence="1 3" id="KW-0378">Hydrolase</keyword>